<dbReference type="InterPro" id="IPR004100">
    <property type="entry name" value="ATPase_F1/V1/A1_a/bsu_N"/>
</dbReference>
<reference evidence="18" key="1">
    <citation type="submission" date="2017-05" db="EMBL/GenBank/DDBJ databases">
        <authorList>
            <person name="Lin X."/>
        </authorList>
    </citation>
    <scope>NUCLEOTIDE SEQUENCE [LARGE SCALE GENOMIC DNA]</scope>
    <source>
        <strain evidence="18">JLT2012</strain>
    </source>
</reference>
<evidence type="ECO:0000256" key="15">
    <source>
        <dbReference type="ARBA" id="ARBA00023310"/>
    </source>
</evidence>
<proteinExistence type="inferred from homology"/>
<dbReference type="GO" id="GO:0009288">
    <property type="term" value="C:bacterial-type flagellum"/>
    <property type="evidence" value="ECO:0007669"/>
    <property type="project" value="InterPro"/>
</dbReference>
<dbReference type="GO" id="GO:0030257">
    <property type="term" value="C:type III protein secretion system complex"/>
    <property type="evidence" value="ECO:0007669"/>
    <property type="project" value="InterPro"/>
</dbReference>
<evidence type="ECO:0000256" key="11">
    <source>
        <dbReference type="ARBA" id="ARBA00022927"/>
    </source>
</evidence>
<evidence type="ECO:0000256" key="7">
    <source>
        <dbReference type="ARBA" id="ARBA00022741"/>
    </source>
</evidence>
<evidence type="ECO:0000256" key="13">
    <source>
        <dbReference type="ARBA" id="ARBA00023065"/>
    </source>
</evidence>
<dbReference type="GO" id="GO:0030254">
    <property type="term" value="P:protein secretion by the type III secretion system"/>
    <property type="evidence" value="ECO:0007669"/>
    <property type="project" value="InterPro"/>
</dbReference>
<dbReference type="GO" id="GO:0005737">
    <property type="term" value="C:cytoplasm"/>
    <property type="evidence" value="ECO:0007669"/>
    <property type="project" value="UniProtKB-SubCell"/>
</dbReference>
<dbReference type="CDD" id="cd01136">
    <property type="entry name" value="ATPase_flagellum-secretory_path_III"/>
    <property type="match status" value="1"/>
</dbReference>
<dbReference type="OrthoDB" id="9803053at2"/>
<comment type="caution">
    <text evidence="17">The sequence shown here is derived from an EMBL/GenBank/DDBJ whole genome shotgun (WGS) entry which is preliminary data.</text>
</comment>
<dbReference type="Gene3D" id="3.40.50.12240">
    <property type="match status" value="1"/>
</dbReference>
<evidence type="ECO:0000256" key="4">
    <source>
        <dbReference type="ARBA" id="ARBA00020580"/>
    </source>
</evidence>
<dbReference type="SUPFAM" id="SSF52540">
    <property type="entry name" value="P-loop containing nucleoside triphosphate hydrolases"/>
    <property type="match status" value="1"/>
</dbReference>
<dbReference type="EC" id="7.1.2.2" evidence="3"/>
<dbReference type="InterPro" id="IPR003593">
    <property type="entry name" value="AAA+_ATPase"/>
</dbReference>
<dbReference type="PANTHER" id="PTHR15184:SF9">
    <property type="entry name" value="SPI-1 TYPE 3 SECRETION SYSTEM ATPASE"/>
    <property type="match status" value="1"/>
</dbReference>
<evidence type="ECO:0000256" key="9">
    <source>
        <dbReference type="ARBA" id="ARBA00022795"/>
    </source>
</evidence>
<accession>A0A219BA94</accession>
<evidence type="ECO:0000256" key="6">
    <source>
        <dbReference type="ARBA" id="ARBA00022490"/>
    </source>
</evidence>
<protein>
    <recommendedName>
        <fullName evidence="4">Flagellum-specific ATP synthase</fullName>
        <ecNumber evidence="3">7.1.2.2</ecNumber>
    </recommendedName>
</protein>
<evidence type="ECO:0000256" key="14">
    <source>
        <dbReference type="ARBA" id="ARBA00023225"/>
    </source>
</evidence>
<keyword evidence="12" id="KW-1278">Translocase</keyword>
<dbReference type="Pfam" id="PF18269">
    <property type="entry name" value="T3SS_ATPase_C"/>
    <property type="match status" value="1"/>
</dbReference>
<keyword evidence="15" id="KW-0066">ATP synthesis</keyword>
<name>A0A219BA94_9SPHN</name>
<keyword evidence="13" id="KW-0406">Ion transport</keyword>
<evidence type="ECO:0000256" key="3">
    <source>
        <dbReference type="ARBA" id="ARBA00012473"/>
    </source>
</evidence>
<keyword evidence="9" id="KW-1005">Bacterial flagellum biogenesis</keyword>
<keyword evidence="8" id="KW-0375">Hydrogen ion transport</keyword>
<dbReference type="GO" id="GO:0005524">
    <property type="term" value="F:ATP binding"/>
    <property type="evidence" value="ECO:0007669"/>
    <property type="project" value="UniProtKB-KW"/>
</dbReference>
<dbReference type="InterPro" id="IPR022426">
    <property type="entry name" value="FliI_clade3"/>
</dbReference>
<keyword evidence="5" id="KW-0813">Transport</keyword>
<dbReference type="GO" id="GO:0016887">
    <property type="term" value="F:ATP hydrolysis activity"/>
    <property type="evidence" value="ECO:0007669"/>
    <property type="project" value="InterPro"/>
</dbReference>
<dbReference type="GO" id="GO:0046933">
    <property type="term" value="F:proton-transporting ATP synthase activity, rotational mechanism"/>
    <property type="evidence" value="ECO:0007669"/>
    <property type="project" value="TreeGrafter"/>
</dbReference>
<keyword evidence="10" id="KW-0067">ATP-binding</keyword>
<dbReference type="InterPro" id="IPR000194">
    <property type="entry name" value="ATPase_F1/V1/A1_a/bsu_nucl-bd"/>
</dbReference>
<keyword evidence="14" id="KW-1006">Bacterial flagellum protein export</keyword>
<dbReference type="FunFam" id="3.40.50.12240:FF:000002">
    <property type="entry name" value="Flagellum-specific ATP synthase FliI"/>
    <property type="match status" value="1"/>
</dbReference>
<organism evidence="17 18">
    <name type="scientific">Pacificimonas flava</name>
    <dbReference type="NCBI Taxonomy" id="1234595"/>
    <lineage>
        <taxon>Bacteria</taxon>
        <taxon>Pseudomonadati</taxon>
        <taxon>Pseudomonadota</taxon>
        <taxon>Alphaproteobacteria</taxon>
        <taxon>Sphingomonadales</taxon>
        <taxon>Sphingosinicellaceae</taxon>
        <taxon>Pacificimonas</taxon>
    </lineage>
</organism>
<comment type="similarity">
    <text evidence="2">Belongs to the ATPase alpha/beta chains family.</text>
</comment>
<dbReference type="Proteomes" id="UP000198462">
    <property type="component" value="Unassembled WGS sequence"/>
</dbReference>
<evidence type="ECO:0000256" key="12">
    <source>
        <dbReference type="ARBA" id="ARBA00022967"/>
    </source>
</evidence>
<evidence type="ECO:0000313" key="18">
    <source>
        <dbReference type="Proteomes" id="UP000198462"/>
    </source>
</evidence>
<keyword evidence="7" id="KW-0547">Nucleotide-binding</keyword>
<evidence type="ECO:0000259" key="16">
    <source>
        <dbReference type="SMART" id="SM00382"/>
    </source>
</evidence>
<dbReference type="GO" id="GO:0044781">
    <property type="term" value="P:bacterial-type flagellum organization"/>
    <property type="evidence" value="ECO:0007669"/>
    <property type="project" value="UniProtKB-KW"/>
</dbReference>
<evidence type="ECO:0000313" key="17">
    <source>
        <dbReference type="EMBL" id="OWV34708.1"/>
    </source>
</evidence>
<dbReference type="EMBL" id="NFZT01000001">
    <property type="protein sequence ID" value="OWV34708.1"/>
    <property type="molecule type" value="Genomic_DNA"/>
</dbReference>
<dbReference type="NCBIfam" id="TIGR01026">
    <property type="entry name" value="fliI_yscN"/>
    <property type="match status" value="1"/>
</dbReference>
<dbReference type="InterPro" id="IPR027417">
    <property type="entry name" value="P-loop_NTPase"/>
</dbReference>
<keyword evidence="6" id="KW-0963">Cytoplasm</keyword>
<dbReference type="Pfam" id="PF00006">
    <property type="entry name" value="ATP-synt_ab"/>
    <property type="match status" value="1"/>
</dbReference>
<dbReference type="InterPro" id="IPR040627">
    <property type="entry name" value="T3SS_ATPase_C"/>
</dbReference>
<evidence type="ECO:0000256" key="5">
    <source>
        <dbReference type="ARBA" id="ARBA00022448"/>
    </source>
</evidence>
<keyword evidence="11" id="KW-0653">Protein transport</keyword>
<sequence length="442" mass="46663">MERALRDLPLDERAGRVVAVRGPLIEVEGLEGAARIGSQLRIDSGEGEVDAEVIGLDHGTAMCMPFQHVIGLGTGGRARFAGRRQVIRPSQGWLGRVVDGLGRPADNGGPLVAGLSGREATAAPPAAVDRAPVGERVTTGVRALDMFTPLCLGQRLGLFAGSGVGKSVLLSMLARGTDCDVAVIGMIGERGREVREFIENDLGEEGLARSVVVVATSDEPALMRRQAAWTTLAIAEHFRDEGLNVLCLMDSTTRFAMAQREIGLALGEPPATKGYTPTVFAELPRLLERAGPGHVGAGTITGLFTVLVDGGDHDEPIADAVRGILDGHVVMSRKIAERGRYPAIDLLKSVSRTLPRALPGELNDVRRAALQYLSVYADMEEMIRLGAYKPGSNQAVDDAVARVPAIEALLSQGPHDVGSFQEDFAALAGILAGEIPDQGADQ</sequence>
<dbReference type="PANTHER" id="PTHR15184">
    <property type="entry name" value="ATP SYNTHASE"/>
    <property type="match status" value="1"/>
</dbReference>
<keyword evidence="18" id="KW-1185">Reference proteome</keyword>
<dbReference type="InterPro" id="IPR050053">
    <property type="entry name" value="ATPase_alpha/beta_chains"/>
</dbReference>
<comment type="subcellular location">
    <subcellularLocation>
        <location evidence="1">Cytoplasm</location>
    </subcellularLocation>
</comment>
<evidence type="ECO:0000256" key="8">
    <source>
        <dbReference type="ARBA" id="ARBA00022781"/>
    </source>
</evidence>
<evidence type="ECO:0000256" key="2">
    <source>
        <dbReference type="ARBA" id="ARBA00008936"/>
    </source>
</evidence>
<dbReference type="InterPro" id="IPR005714">
    <property type="entry name" value="ATPase_T3SS_FliI/YscN"/>
</dbReference>
<evidence type="ECO:0000256" key="10">
    <source>
        <dbReference type="ARBA" id="ARBA00022840"/>
    </source>
</evidence>
<dbReference type="AlphaFoldDB" id="A0A219BA94"/>
<feature type="domain" description="AAA+ ATPase" evidence="16">
    <location>
        <begin position="152"/>
        <end position="336"/>
    </location>
</feature>
<dbReference type="SMART" id="SM00382">
    <property type="entry name" value="AAA"/>
    <property type="match status" value="1"/>
</dbReference>
<dbReference type="NCBIfam" id="TIGR03498">
    <property type="entry name" value="FliI_clade3"/>
    <property type="match status" value="1"/>
</dbReference>
<dbReference type="Pfam" id="PF02874">
    <property type="entry name" value="ATP-synt_ab_N"/>
    <property type="match status" value="1"/>
</dbReference>
<gene>
    <name evidence="17" type="ORF">B5C34_08870</name>
</gene>
<evidence type="ECO:0000256" key="1">
    <source>
        <dbReference type="ARBA" id="ARBA00004496"/>
    </source>
</evidence>